<evidence type="ECO:0000313" key="2">
    <source>
        <dbReference type="EMBL" id="MBR0670689.1"/>
    </source>
</evidence>
<dbReference type="EMBL" id="JAAEDM010000010">
    <property type="protein sequence ID" value="MBR0670689.1"/>
    <property type="molecule type" value="Genomic_DNA"/>
</dbReference>
<name>A0A9X9WU60_9PROT</name>
<proteinExistence type="predicted"/>
<reference evidence="2" key="1">
    <citation type="submission" date="2020-01" db="EMBL/GenBank/DDBJ databases">
        <authorList>
            <person name="Rat A."/>
        </authorList>
    </citation>
    <scope>NUCLEOTIDE SEQUENCE</scope>
    <source>
        <strain evidence="2">LMG 31231</strain>
    </source>
</reference>
<evidence type="ECO:0000313" key="3">
    <source>
        <dbReference type="Proteomes" id="UP001138751"/>
    </source>
</evidence>
<gene>
    <name evidence="2" type="ORF">GXW76_05860</name>
</gene>
<sequence>MKTGALVLAALLAGVTPTRAACPDMATVARFALELLERRVPAPFDVTTEAEALCARDRLIAMLAQPWGDVEGAAIAGDAVPPLRGALFHAALRERSGATMEARFGARPAVAPGLLLLIGRDVTEATAPAALVAHIEAASPYLALLDLAAMPRGTGAMERIAGNLGLRLGIVGPAAPVADAAALTADATLQSDGSVVASLPALGLATPALDLLARLAGELAAEGRPLRAGEYVALLAAPAPFAPRAGETWRLSVSGLGAVSVAFR</sequence>
<dbReference type="SUPFAM" id="SSF56529">
    <property type="entry name" value="FAH"/>
    <property type="match status" value="1"/>
</dbReference>
<dbReference type="InterPro" id="IPR036663">
    <property type="entry name" value="Fumarylacetoacetase_C_sf"/>
</dbReference>
<accession>A0A9X9WU60</accession>
<feature type="signal peptide" evidence="1">
    <location>
        <begin position="1"/>
        <end position="20"/>
    </location>
</feature>
<comment type="caution">
    <text evidence="2">The sequence shown here is derived from an EMBL/GenBank/DDBJ whole genome shotgun (WGS) entry which is preliminary data.</text>
</comment>
<evidence type="ECO:0000256" key="1">
    <source>
        <dbReference type="SAM" id="SignalP"/>
    </source>
</evidence>
<protein>
    <recommendedName>
        <fullName evidence="4">Hydratase</fullName>
    </recommendedName>
</protein>
<dbReference type="AlphaFoldDB" id="A0A9X9WU60"/>
<keyword evidence="1" id="KW-0732">Signal</keyword>
<feature type="chain" id="PRO_5040974373" description="Hydratase" evidence="1">
    <location>
        <begin position="21"/>
        <end position="264"/>
    </location>
</feature>
<reference evidence="2" key="2">
    <citation type="journal article" date="2021" name="Syst. Appl. Microbiol.">
        <title>Roseomonas hellenica sp. nov., isolated from roots of wild-growing Alkanna tinctoria.</title>
        <authorList>
            <person name="Rat A."/>
            <person name="Naranjo H.D."/>
            <person name="Lebbe L."/>
            <person name="Cnockaert M."/>
            <person name="Krigas N."/>
            <person name="Grigoriadou K."/>
            <person name="Maloupa E."/>
            <person name="Willems A."/>
        </authorList>
    </citation>
    <scope>NUCLEOTIDE SEQUENCE</scope>
    <source>
        <strain evidence="2">LMG 31231</strain>
    </source>
</reference>
<evidence type="ECO:0008006" key="4">
    <source>
        <dbReference type="Google" id="ProtNLM"/>
    </source>
</evidence>
<organism evidence="2 3">
    <name type="scientific">Neoroseomonas soli</name>
    <dbReference type="NCBI Taxonomy" id="1081025"/>
    <lineage>
        <taxon>Bacteria</taxon>
        <taxon>Pseudomonadati</taxon>
        <taxon>Pseudomonadota</taxon>
        <taxon>Alphaproteobacteria</taxon>
        <taxon>Acetobacterales</taxon>
        <taxon>Acetobacteraceae</taxon>
        <taxon>Neoroseomonas</taxon>
    </lineage>
</organism>
<dbReference type="RefSeq" id="WP_211861065.1">
    <property type="nucleotide sequence ID" value="NZ_JAAEDM010000010.1"/>
</dbReference>
<dbReference type="Gene3D" id="3.90.850.10">
    <property type="entry name" value="Fumarylacetoacetase-like, C-terminal domain"/>
    <property type="match status" value="1"/>
</dbReference>
<dbReference type="GO" id="GO:0003824">
    <property type="term" value="F:catalytic activity"/>
    <property type="evidence" value="ECO:0007669"/>
    <property type="project" value="InterPro"/>
</dbReference>
<dbReference type="Proteomes" id="UP001138751">
    <property type="component" value="Unassembled WGS sequence"/>
</dbReference>
<keyword evidence="3" id="KW-1185">Reference proteome</keyword>